<feature type="compositionally biased region" description="Basic and acidic residues" evidence="1">
    <location>
        <begin position="95"/>
        <end position="116"/>
    </location>
</feature>
<accession>D5UJQ6</accession>
<dbReference type="HOGENOM" id="CLU_905182_0_0_11"/>
<dbReference type="RefSeq" id="WP_013118025.1">
    <property type="nucleotide sequence ID" value="NC_014151.1"/>
</dbReference>
<feature type="transmembrane region" description="Helical" evidence="2">
    <location>
        <begin position="210"/>
        <end position="228"/>
    </location>
</feature>
<dbReference type="eggNOG" id="ENOG5033D0U">
    <property type="taxonomic scope" value="Bacteria"/>
</dbReference>
<feature type="transmembrane region" description="Helical" evidence="2">
    <location>
        <begin position="235"/>
        <end position="253"/>
    </location>
</feature>
<dbReference type="OrthoDB" id="4829213at2"/>
<feature type="compositionally biased region" description="Basic and acidic residues" evidence="1">
    <location>
        <begin position="75"/>
        <end position="86"/>
    </location>
</feature>
<keyword evidence="2" id="KW-1133">Transmembrane helix</keyword>
<feature type="transmembrane region" description="Helical" evidence="2">
    <location>
        <begin position="171"/>
        <end position="190"/>
    </location>
</feature>
<evidence type="ECO:0000256" key="2">
    <source>
        <dbReference type="SAM" id="Phobius"/>
    </source>
</evidence>
<feature type="compositionally biased region" description="Basic and acidic residues" evidence="1">
    <location>
        <begin position="123"/>
        <end position="161"/>
    </location>
</feature>
<dbReference type="STRING" id="446466.Cfla_2809"/>
<sequence>MSSTDPQRPGDDPAAPGDAADAPAQSTGTTGPDTGRHAVQRPTPTPPEPSTGPAQAPPDPVLSPTVTRPTTADPGPERPARHDEAARTGGVARPADGERVDGDGERADGDVERADEPLAPAGRGDRGDGVRGHDEAHGDEARGERDGTDGDRAELFPDAHAPRTPHAGTHVLGALVGIVLAPFAVVLLLLGQSRVLEVQVDGWDASLELLGIVLVSAGALVLAVLLALGLWSAAVPLTAGLLVGALGGLQLYAPGVARDLALDALGGGTWDRPVALATVAGTSGTTFTVGLLLLTAGVVLALARRHGVRLGAFRERNRAT</sequence>
<keyword evidence="2" id="KW-0472">Membrane</keyword>
<proteinExistence type="predicted"/>
<organism evidence="3 4">
    <name type="scientific">Cellulomonas flavigena (strain ATCC 482 / DSM 20109 / BCRC 11376 / JCM 18109 / NBRC 3775 / NCIMB 8073 / NRS 134)</name>
    <dbReference type="NCBI Taxonomy" id="446466"/>
    <lineage>
        <taxon>Bacteria</taxon>
        <taxon>Bacillati</taxon>
        <taxon>Actinomycetota</taxon>
        <taxon>Actinomycetes</taxon>
        <taxon>Micrococcales</taxon>
        <taxon>Cellulomonadaceae</taxon>
        <taxon>Cellulomonas</taxon>
    </lineage>
</organism>
<keyword evidence="2" id="KW-0812">Transmembrane</keyword>
<dbReference type="EMBL" id="CP001964">
    <property type="protein sequence ID" value="ADG75694.1"/>
    <property type="molecule type" value="Genomic_DNA"/>
</dbReference>
<dbReference type="KEGG" id="cfl:Cfla_2809"/>
<reference evidence="3 4" key="1">
    <citation type="journal article" date="2010" name="Stand. Genomic Sci.">
        <title>Complete genome sequence of Cellulomonas flavigena type strain (134).</title>
        <authorList>
            <person name="Abt B."/>
            <person name="Foster B."/>
            <person name="Lapidus A."/>
            <person name="Clum A."/>
            <person name="Sun H."/>
            <person name="Pukall R."/>
            <person name="Lucas S."/>
            <person name="Glavina Del Rio T."/>
            <person name="Nolan M."/>
            <person name="Tice H."/>
            <person name="Cheng J.F."/>
            <person name="Pitluck S."/>
            <person name="Liolios K."/>
            <person name="Ivanova N."/>
            <person name="Mavromatis K."/>
            <person name="Ovchinnikova G."/>
            <person name="Pati A."/>
            <person name="Goodwin L."/>
            <person name="Chen A."/>
            <person name="Palaniappan K."/>
            <person name="Land M."/>
            <person name="Hauser L."/>
            <person name="Chang Y.J."/>
            <person name="Jeffries C.D."/>
            <person name="Rohde M."/>
            <person name="Goker M."/>
            <person name="Woyke T."/>
            <person name="Bristow J."/>
            <person name="Eisen J.A."/>
            <person name="Markowitz V."/>
            <person name="Hugenholtz P."/>
            <person name="Kyrpides N.C."/>
            <person name="Klenk H.P."/>
        </authorList>
    </citation>
    <scope>NUCLEOTIDE SEQUENCE [LARGE SCALE GENOMIC DNA]</scope>
    <source>
        <strain evidence="4">ATCC 482 / DSM 20109 / BCRC 11376 / JCM 18109 / NBRC 3775 / NCIMB 8073 / NRS 134</strain>
    </source>
</reference>
<protein>
    <submittedName>
        <fullName evidence="3">Uncharacterized protein</fullName>
    </submittedName>
</protein>
<feature type="region of interest" description="Disordered" evidence="1">
    <location>
        <begin position="1"/>
        <end position="164"/>
    </location>
</feature>
<gene>
    <name evidence="3" type="ordered locus">Cfla_2809</name>
</gene>
<evidence type="ECO:0000256" key="1">
    <source>
        <dbReference type="SAM" id="MobiDB-lite"/>
    </source>
</evidence>
<feature type="compositionally biased region" description="Pro residues" evidence="1">
    <location>
        <begin position="43"/>
        <end position="61"/>
    </location>
</feature>
<name>D5UJQ6_CELFN</name>
<keyword evidence="4" id="KW-1185">Reference proteome</keyword>
<dbReference type="Proteomes" id="UP000000849">
    <property type="component" value="Chromosome"/>
</dbReference>
<evidence type="ECO:0000313" key="4">
    <source>
        <dbReference type="Proteomes" id="UP000000849"/>
    </source>
</evidence>
<feature type="compositionally biased region" description="Low complexity" evidence="1">
    <location>
        <begin position="12"/>
        <end position="24"/>
    </location>
</feature>
<feature type="transmembrane region" description="Helical" evidence="2">
    <location>
        <begin position="273"/>
        <end position="303"/>
    </location>
</feature>
<evidence type="ECO:0000313" key="3">
    <source>
        <dbReference type="EMBL" id="ADG75694.1"/>
    </source>
</evidence>
<dbReference type="AlphaFoldDB" id="D5UJQ6"/>